<keyword evidence="3" id="KW-1185">Reference proteome</keyword>
<dbReference type="Gene3D" id="3.10.490.10">
    <property type="entry name" value="Gamma-glutamyl cyclotransferase-like"/>
    <property type="match status" value="1"/>
</dbReference>
<gene>
    <name evidence="2" type="ORF">GCM10025876_09080</name>
</gene>
<sequence>MYALNTVPPKPGLIRDTASDGAIVGEIWRLTAAGFGSFVDDLPAPMAIGSVALDGGDVVSGFLCEPYATDGALDITSSGDWVSWLASRAHETCP</sequence>
<comment type="caution">
    <text evidence="2">The sequence shown here is derived from an EMBL/GenBank/DDBJ whole genome shotgun (WGS) entry which is preliminary data.</text>
</comment>
<organism evidence="2 3">
    <name type="scientific">Demequina litorisediminis</name>
    <dbReference type="NCBI Taxonomy" id="1849022"/>
    <lineage>
        <taxon>Bacteria</taxon>
        <taxon>Bacillati</taxon>
        <taxon>Actinomycetota</taxon>
        <taxon>Actinomycetes</taxon>
        <taxon>Micrococcales</taxon>
        <taxon>Demequinaceae</taxon>
        <taxon>Demequina</taxon>
    </lineage>
</organism>
<dbReference type="InterPro" id="IPR053844">
    <property type="entry name" value="AH_C"/>
</dbReference>
<protein>
    <recommendedName>
        <fullName evidence="1">Allophanate hydrolase C-terminal domain-containing protein</fullName>
    </recommendedName>
</protein>
<name>A0ABQ6IA79_9MICO</name>
<evidence type="ECO:0000259" key="1">
    <source>
        <dbReference type="Pfam" id="PF21986"/>
    </source>
</evidence>
<accession>A0ABQ6IA79</accession>
<reference evidence="3" key="1">
    <citation type="journal article" date="2019" name="Int. J. Syst. Evol. Microbiol.">
        <title>The Global Catalogue of Microorganisms (GCM) 10K type strain sequencing project: providing services to taxonomists for standard genome sequencing and annotation.</title>
        <authorList>
            <consortium name="The Broad Institute Genomics Platform"/>
            <consortium name="The Broad Institute Genome Sequencing Center for Infectious Disease"/>
            <person name="Wu L."/>
            <person name="Ma J."/>
        </authorList>
    </citation>
    <scope>NUCLEOTIDE SEQUENCE [LARGE SCALE GENOMIC DNA]</scope>
    <source>
        <strain evidence="3">NBRC 112299</strain>
    </source>
</reference>
<dbReference type="Pfam" id="PF21986">
    <property type="entry name" value="AH_C"/>
    <property type="match status" value="1"/>
</dbReference>
<feature type="domain" description="Allophanate hydrolase C-terminal" evidence="1">
    <location>
        <begin position="1"/>
        <end position="86"/>
    </location>
</feature>
<proteinExistence type="predicted"/>
<evidence type="ECO:0000313" key="2">
    <source>
        <dbReference type="EMBL" id="GMA34704.1"/>
    </source>
</evidence>
<evidence type="ECO:0000313" key="3">
    <source>
        <dbReference type="Proteomes" id="UP001157125"/>
    </source>
</evidence>
<dbReference type="Proteomes" id="UP001157125">
    <property type="component" value="Unassembled WGS sequence"/>
</dbReference>
<dbReference type="EMBL" id="BSUN01000001">
    <property type="protein sequence ID" value="GMA34704.1"/>
    <property type="molecule type" value="Genomic_DNA"/>
</dbReference>